<evidence type="ECO:0000256" key="3">
    <source>
        <dbReference type="ARBA" id="ARBA00022741"/>
    </source>
</evidence>
<accession>A0ABU7K7P7</accession>
<dbReference type="Proteomes" id="UP001356095">
    <property type="component" value="Unassembled WGS sequence"/>
</dbReference>
<comment type="caution">
    <text evidence="9">The sequence shown here is derived from an EMBL/GenBank/DDBJ whole genome shotgun (WGS) entry which is preliminary data.</text>
</comment>
<evidence type="ECO:0000256" key="6">
    <source>
        <dbReference type="ARBA" id="ARBA00023251"/>
    </source>
</evidence>
<dbReference type="InterPro" id="IPR002575">
    <property type="entry name" value="Aminoglycoside_PTrfase"/>
</dbReference>
<dbReference type="SUPFAM" id="SSF56112">
    <property type="entry name" value="Protein kinase-like (PK-like)"/>
    <property type="match status" value="1"/>
</dbReference>
<protein>
    <submittedName>
        <fullName evidence="9">Phosphotransferase</fullName>
    </submittedName>
</protein>
<evidence type="ECO:0000256" key="1">
    <source>
        <dbReference type="ARBA" id="ARBA00006219"/>
    </source>
</evidence>
<evidence type="ECO:0000256" key="7">
    <source>
        <dbReference type="PIRNR" id="PIRNR000706"/>
    </source>
</evidence>
<dbReference type="RefSeq" id="WP_330092042.1">
    <property type="nucleotide sequence ID" value="NZ_JAUZMY010000011.1"/>
</dbReference>
<keyword evidence="5 7" id="KW-0067">ATP-binding</keyword>
<evidence type="ECO:0000313" key="9">
    <source>
        <dbReference type="EMBL" id="MEE2038260.1"/>
    </source>
</evidence>
<dbReference type="Gene3D" id="3.30.200.20">
    <property type="entry name" value="Phosphorylase Kinase, domain 1"/>
    <property type="match status" value="1"/>
</dbReference>
<evidence type="ECO:0000259" key="8">
    <source>
        <dbReference type="Pfam" id="PF01636"/>
    </source>
</evidence>
<dbReference type="EMBL" id="JAUZMY010000011">
    <property type="protein sequence ID" value="MEE2038260.1"/>
    <property type="molecule type" value="Genomic_DNA"/>
</dbReference>
<evidence type="ECO:0000256" key="4">
    <source>
        <dbReference type="ARBA" id="ARBA00022777"/>
    </source>
</evidence>
<evidence type="ECO:0000256" key="2">
    <source>
        <dbReference type="ARBA" id="ARBA00022679"/>
    </source>
</evidence>
<keyword evidence="4 7" id="KW-0418">Kinase</keyword>
<comment type="similarity">
    <text evidence="1 7">Belongs to the aminoglycoside phosphotransferase family.</text>
</comment>
<evidence type="ECO:0000313" key="10">
    <source>
        <dbReference type="Proteomes" id="UP001356095"/>
    </source>
</evidence>
<dbReference type="InterPro" id="IPR051678">
    <property type="entry name" value="AGP_Transferase"/>
</dbReference>
<name>A0ABU7K7P7_9ACTN</name>
<organism evidence="9 10">
    <name type="scientific">Nocardiopsis codii</name>
    <dbReference type="NCBI Taxonomy" id="3065942"/>
    <lineage>
        <taxon>Bacteria</taxon>
        <taxon>Bacillati</taxon>
        <taxon>Actinomycetota</taxon>
        <taxon>Actinomycetes</taxon>
        <taxon>Streptosporangiales</taxon>
        <taxon>Nocardiopsidaceae</taxon>
        <taxon>Nocardiopsis</taxon>
    </lineage>
</organism>
<proteinExistence type="inferred from homology"/>
<keyword evidence="6 7" id="KW-0046">Antibiotic resistance</keyword>
<dbReference type="Pfam" id="PF01636">
    <property type="entry name" value="APH"/>
    <property type="match status" value="1"/>
</dbReference>
<keyword evidence="3 7" id="KW-0547">Nucleotide-binding</keyword>
<dbReference type="Gene3D" id="3.90.1200.10">
    <property type="match status" value="2"/>
</dbReference>
<dbReference type="InterPro" id="IPR011009">
    <property type="entry name" value="Kinase-like_dom_sf"/>
</dbReference>
<evidence type="ECO:0000256" key="5">
    <source>
        <dbReference type="ARBA" id="ARBA00022840"/>
    </source>
</evidence>
<dbReference type="InterPro" id="IPR024165">
    <property type="entry name" value="Kan/Strep_kinase"/>
</dbReference>
<dbReference type="PIRSF" id="PIRSF000706">
    <property type="entry name" value="Kanamycin_kin"/>
    <property type="match status" value="1"/>
</dbReference>
<gene>
    <name evidence="9" type="ORF">Q8791_13625</name>
</gene>
<dbReference type="PANTHER" id="PTHR21310">
    <property type="entry name" value="AMINOGLYCOSIDE PHOSPHOTRANSFERASE-RELATED-RELATED"/>
    <property type="match status" value="1"/>
</dbReference>
<dbReference type="PANTHER" id="PTHR21310:SF41">
    <property type="entry name" value="3'-PHOSPHOTRANSFERASE, PUTATIVE-RELATED"/>
    <property type="match status" value="1"/>
</dbReference>
<keyword evidence="2 7" id="KW-0808">Transferase</keyword>
<reference evidence="9 10" key="1">
    <citation type="submission" date="2023-08" db="EMBL/GenBank/DDBJ databases">
        <authorList>
            <person name="Girao M."/>
            <person name="Carvalho M.F."/>
        </authorList>
    </citation>
    <scope>NUCLEOTIDE SEQUENCE [LARGE SCALE GENOMIC DNA]</scope>
    <source>
        <strain evidence="9 10">CT-R113</strain>
    </source>
</reference>
<feature type="domain" description="Aminoglycoside phosphotransferase" evidence="8">
    <location>
        <begin position="22"/>
        <end position="201"/>
    </location>
</feature>
<sequence length="297" mass="31725">MLIPPSVDAARAEEIVVGLSGARVARLFDSRDLPVAVVKSVDEGRADLAAELRGQEARLRWFGARGLPVPRVLGSGSRQGQLWLAMSHLPGRPAHEPWPSEDRSGVVRLLARAARALHAAPHRDCPFDATPPTRLEEARERVLSGAVDRSWAAAGREGPPAAAVLPEVVERARALGPGPVSLTHGDYCLPNVLVHGTGVRGGPVEDGGRSGRALRDARVRDCGPDGPWGWGFVDLGRAGLGDPHADLADMVASLLSPMNPQFGPEDAELLLDSYGREDVDTDRLRLCADVAAFFWPE</sequence>
<keyword evidence="10" id="KW-1185">Reference proteome</keyword>